<dbReference type="GeneID" id="90514209"/>
<dbReference type="GO" id="GO:0055085">
    <property type="term" value="P:transmembrane transport"/>
    <property type="evidence" value="ECO:0007669"/>
    <property type="project" value="InterPro"/>
</dbReference>
<dbReference type="SUPFAM" id="SSF111369">
    <property type="entry name" value="HlyD-like secretion proteins"/>
    <property type="match status" value="2"/>
</dbReference>
<dbReference type="Gene3D" id="2.40.30.170">
    <property type="match status" value="1"/>
</dbReference>
<dbReference type="STRING" id="634500.EbC_42830"/>
<dbReference type="Gene3D" id="1.10.287.470">
    <property type="entry name" value="Helix hairpin bin"/>
    <property type="match status" value="1"/>
</dbReference>
<comment type="similarity">
    <text evidence="1">Belongs to the membrane fusion protein (MFP) (TC 8.A.1) family.</text>
</comment>
<evidence type="ECO:0000256" key="1">
    <source>
        <dbReference type="ARBA" id="ARBA00009477"/>
    </source>
</evidence>
<dbReference type="PANTHER" id="PTHR30386">
    <property type="entry name" value="MEMBRANE FUSION SUBUNIT OF EMRAB-TOLC MULTIDRUG EFFLUX PUMP"/>
    <property type="match status" value="1"/>
</dbReference>
<feature type="domain" description="CusB-like beta-barrel" evidence="5">
    <location>
        <begin position="262"/>
        <end position="308"/>
    </location>
</feature>
<dbReference type="RefSeq" id="WP_013204285.1">
    <property type="nucleotide sequence ID" value="NC_014306.1"/>
</dbReference>
<sequence length="359" mass="38872">MSLTLNDGATAPRRFTLPRKRSLTFLLLIVLLCALAGYSWHWYNTGRYLQQTDDAYVGGDISVLSAKVPGYIARVWVLDNQQVQQGDRLITLESADYQAALAQAQANVSAQRAQLVDIAATRQLQQATIASAQASVRSAQAESRRTRDDNQRYSALVSSAAVSRQSREQAAAAWQQAVAAEQKAQAETTASQRQLAVLDARSQQAQAALEQALAQLDMAKLNVGYTDIRAPFAGTVGNRRARPGAFAAAGTQLLSLVPSQGLWIDANFKESQLAEMKPGQKAEIRADVMPDRVFHGHVSSLSPATGAQFSVLPAENATGNFTKIVQRVPVRILLDSNDSRFGALRPGLSVTVNVNQQDR</sequence>
<dbReference type="InterPro" id="IPR058625">
    <property type="entry name" value="MdtA-like_BSH"/>
</dbReference>
<gene>
    <name evidence="6" type="primary">hlyD</name>
    <name evidence="6" type="ordered locus">EbC_42830</name>
</gene>
<name>D8MYA7_ERWBE</name>
<keyword evidence="3" id="KW-0472">Membrane</keyword>
<dbReference type="AlphaFoldDB" id="D8MYA7"/>
<evidence type="ECO:0000313" key="7">
    <source>
        <dbReference type="Proteomes" id="UP000008793"/>
    </source>
</evidence>
<keyword evidence="2" id="KW-0175">Coiled coil</keyword>
<evidence type="ECO:0000259" key="4">
    <source>
        <dbReference type="Pfam" id="PF25917"/>
    </source>
</evidence>
<keyword evidence="3" id="KW-1133">Transmembrane helix</keyword>
<organism evidence="7">
    <name type="scientific">Erwinia billingiae (strain Eb661)</name>
    <dbReference type="NCBI Taxonomy" id="634500"/>
    <lineage>
        <taxon>Bacteria</taxon>
        <taxon>Pseudomonadati</taxon>
        <taxon>Pseudomonadota</taxon>
        <taxon>Gammaproteobacteria</taxon>
        <taxon>Enterobacterales</taxon>
        <taxon>Erwiniaceae</taxon>
        <taxon>Erwinia</taxon>
    </lineage>
</organism>
<proteinExistence type="inferred from homology"/>
<accession>D8MYA7</accession>
<reference evidence="6 7" key="1">
    <citation type="journal article" date="2010" name="BMC Genomics">
        <title>Genome comparison of the epiphytic bacteria Erwinia billingiae and E. tasmaniensis with the pear pathogen E. pyrifoliae.</title>
        <authorList>
            <person name="Kube M."/>
            <person name="Migdoll A.M."/>
            <person name="Gehring I."/>
            <person name="Heitmann K."/>
            <person name="Mayer Y."/>
            <person name="Kuhl H."/>
            <person name="Knaust F."/>
            <person name="Geider K."/>
            <person name="Reinhardt R."/>
        </authorList>
    </citation>
    <scope>NUCLEOTIDE SEQUENCE [LARGE SCALE GENOMIC DNA]</scope>
    <source>
        <strain evidence="6 7">Eb661</strain>
    </source>
</reference>
<protein>
    <submittedName>
        <fullName evidence="6">Secretion protein</fullName>
    </submittedName>
</protein>
<dbReference type="eggNOG" id="COG1566">
    <property type="taxonomic scope" value="Bacteria"/>
</dbReference>
<keyword evidence="7" id="KW-1185">Reference proteome</keyword>
<keyword evidence="3" id="KW-0812">Transmembrane</keyword>
<feature type="domain" description="Multidrug resistance protein MdtA-like barrel-sandwich hybrid" evidence="4">
    <location>
        <begin position="65"/>
        <end position="254"/>
    </location>
</feature>
<evidence type="ECO:0000259" key="5">
    <source>
        <dbReference type="Pfam" id="PF25954"/>
    </source>
</evidence>
<dbReference type="HOGENOM" id="CLU_018816_15_1_6"/>
<dbReference type="InterPro" id="IPR050739">
    <property type="entry name" value="MFP"/>
</dbReference>
<dbReference type="EMBL" id="FP236843">
    <property type="protein sequence ID" value="CAX61814.1"/>
    <property type="molecule type" value="Genomic_DNA"/>
</dbReference>
<dbReference type="InterPro" id="IPR058792">
    <property type="entry name" value="Beta-barrel_RND_2"/>
</dbReference>
<dbReference type="Pfam" id="PF25954">
    <property type="entry name" value="Beta-barrel_RND_2"/>
    <property type="match status" value="1"/>
</dbReference>
<dbReference type="PANTHER" id="PTHR30386:SF24">
    <property type="entry name" value="MULTIDRUG RESISTANCE EFFLUX PUMP"/>
    <property type="match status" value="1"/>
</dbReference>
<evidence type="ECO:0000256" key="3">
    <source>
        <dbReference type="SAM" id="Phobius"/>
    </source>
</evidence>
<dbReference type="Pfam" id="PF25917">
    <property type="entry name" value="BSH_RND"/>
    <property type="match status" value="1"/>
</dbReference>
<feature type="transmembrane region" description="Helical" evidence="3">
    <location>
        <begin position="23"/>
        <end position="43"/>
    </location>
</feature>
<feature type="coiled-coil region" evidence="2">
    <location>
        <begin position="195"/>
        <end position="222"/>
    </location>
</feature>
<evidence type="ECO:0000256" key="2">
    <source>
        <dbReference type="SAM" id="Coils"/>
    </source>
</evidence>
<dbReference type="KEGG" id="ebi:EbC_42830"/>
<evidence type="ECO:0000313" key="6">
    <source>
        <dbReference type="EMBL" id="CAX61814.1"/>
    </source>
</evidence>
<dbReference type="Proteomes" id="UP000008793">
    <property type="component" value="Chromosome"/>
</dbReference>